<keyword evidence="2" id="KW-1185">Reference proteome</keyword>
<proteinExistence type="predicted"/>
<reference evidence="1" key="1">
    <citation type="journal article" date="2023" name="Science">
        <title>Elucidation of the pathway for biosynthesis of saponin adjuvants from the soapbark tree.</title>
        <authorList>
            <person name="Reed J."/>
            <person name="Orme A."/>
            <person name="El-Demerdash A."/>
            <person name="Owen C."/>
            <person name="Martin L.B.B."/>
            <person name="Misra R.C."/>
            <person name="Kikuchi S."/>
            <person name="Rejzek M."/>
            <person name="Martin A.C."/>
            <person name="Harkess A."/>
            <person name="Leebens-Mack J."/>
            <person name="Louveau T."/>
            <person name="Stephenson M.J."/>
            <person name="Osbourn A."/>
        </authorList>
    </citation>
    <scope>NUCLEOTIDE SEQUENCE</scope>
    <source>
        <strain evidence="1">S10</strain>
    </source>
</reference>
<protein>
    <submittedName>
        <fullName evidence="1">Uncharacterized protein</fullName>
    </submittedName>
</protein>
<comment type="caution">
    <text evidence="1">The sequence shown here is derived from an EMBL/GenBank/DDBJ whole genome shotgun (WGS) entry which is preliminary data.</text>
</comment>
<dbReference type="EMBL" id="JARAOO010000009">
    <property type="protein sequence ID" value="KAJ7957379.1"/>
    <property type="molecule type" value="Genomic_DNA"/>
</dbReference>
<accession>A0AAD7LFU4</accession>
<gene>
    <name evidence="1" type="ORF">O6P43_023689</name>
</gene>
<organism evidence="1 2">
    <name type="scientific">Quillaja saponaria</name>
    <name type="common">Soap bark tree</name>
    <dbReference type="NCBI Taxonomy" id="32244"/>
    <lineage>
        <taxon>Eukaryota</taxon>
        <taxon>Viridiplantae</taxon>
        <taxon>Streptophyta</taxon>
        <taxon>Embryophyta</taxon>
        <taxon>Tracheophyta</taxon>
        <taxon>Spermatophyta</taxon>
        <taxon>Magnoliopsida</taxon>
        <taxon>eudicotyledons</taxon>
        <taxon>Gunneridae</taxon>
        <taxon>Pentapetalae</taxon>
        <taxon>rosids</taxon>
        <taxon>fabids</taxon>
        <taxon>Fabales</taxon>
        <taxon>Quillajaceae</taxon>
        <taxon>Quillaja</taxon>
    </lineage>
</organism>
<dbReference type="Proteomes" id="UP001163823">
    <property type="component" value="Chromosome 9"/>
</dbReference>
<evidence type="ECO:0000313" key="2">
    <source>
        <dbReference type="Proteomes" id="UP001163823"/>
    </source>
</evidence>
<sequence length="130" mass="14454">MAKTGKVDEASGAIEAQLTYMEVRYVVVEGNMQEISSVVQQWGTSMQELKENGVTVQKLQALLAEFGFSKNTERNSLRTEAGNIGIRNTTRIPNSLVNLPRTSSGTTLIVKEHFCLLSCQRYRNSKIISL</sequence>
<name>A0AAD7LFU4_QUISA</name>
<dbReference type="AlphaFoldDB" id="A0AAD7LFU4"/>
<evidence type="ECO:0000313" key="1">
    <source>
        <dbReference type="EMBL" id="KAJ7957379.1"/>
    </source>
</evidence>
<dbReference type="KEGG" id="qsa:O6P43_023689"/>